<evidence type="ECO:0000313" key="3">
    <source>
        <dbReference type="RefSeq" id="XP_013776146.2"/>
    </source>
</evidence>
<dbReference type="PANTHER" id="PTHR16022">
    <property type="entry name" value="WD REPEAT DOMAIN 60"/>
    <property type="match status" value="1"/>
</dbReference>
<accession>A0ABM1B740</accession>
<feature type="compositionally biased region" description="Basic and acidic residues" evidence="1">
    <location>
        <begin position="430"/>
        <end position="444"/>
    </location>
</feature>
<feature type="compositionally biased region" description="Polar residues" evidence="1">
    <location>
        <begin position="19"/>
        <end position="33"/>
    </location>
</feature>
<keyword evidence="2" id="KW-1185">Reference proteome</keyword>
<feature type="compositionally biased region" description="Basic and acidic residues" evidence="1">
    <location>
        <begin position="250"/>
        <end position="268"/>
    </location>
</feature>
<gene>
    <name evidence="3" type="primary">LOC106460935</name>
</gene>
<dbReference type="RefSeq" id="XP_013776146.2">
    <property type="nucleotide sequence ID" value="XM_013920692.2"/>
</dbReference>
<proteinExistence type="predicted"/>
<feature type="compositionally biased region" description="Basic and acidic residues" evidence="1">
    <location>
        <begin position="34"/>
        <end position="43"/>
    </location>
</feature>
<dbReference type="InterPro" id="IPR042505">
    <property type="entry name" value="DYNC2I1"/>
</dbReference>
<sequence length="702" mass="80066">MPSDSRKHKSFEGTWGAQELSQRFMSTSTSNVKESSRQRDGSRRKEKNHTSSPHKPSTDSHTSRKDARDKIIDSQATKRRDSKVREESKTRQKEKTVIPNTRSVTKPDKVKTSQPTLEKQRESLRSDANTMKRNEKKGVKEEQHNSIKHKIGTSSTKKEDERSRTRTKQPHDQAKDPMYDKKRRDSRIEKKQISGYKENRSAYENKSLEKSREKSRRSSEKSPTKQSLEKSREKSGRSSEKSSGKQNLEIGREKSAKTSEKGNRDKSSKGVRPKSSKPKSARPRTAAPEAEEIEEDIIVTTEKTEDQEVEEFINPEEVLDKENGETIEILPDQYEQKEKFVELADNEPDPKGDYDDYDYGDEEFEDYDSDFEEDSGSEPDDEEQSNEGGAENEEAPDSGIYKEEPEITYTRPPLHHSHSATAEESVQNRYLEDENIHVVGRREPPPSPENNGESVSLGNHKQEPSLEVSSGRPQTARTFINFSSAKKHQEKDKVLNKIMKRGVEVLEFVTLDSLTFDLFDLPPVKYEIYIRNFGRSNTKQVTVQTDNFEDEEIQTNEIDNRDKWTQKPPHDHLGVGGDMDRTVSGGVGWSSVVQTDAVQLTQFVQNASQVILTLLDEELAEENQWQLTFSEGSTSLSHGFLRLGFIPFRIDCPVTSLAFSTTHINYLLTIHGSPHEATETPELDEKGIICVWNINNPSKPEE</sequence>
<evidence type="ECO:0000313" key="2">
    <source>
        <dbReference type="Proteomes" id="UP000694941"/>
    </source>
</evidence>
<protein>
    <submittedName>
        <fullName evidence="3">WD repeat-containing protein 60-like</fullName>
    </submittedName>
</protein>
<name>A0ABM1B740_LIMPO</name>
<organism evidence="2 3">
    <name type="scientific">Limulus polyphemus</name>
    <name type="common">Atlantic horseshoe crab</name>
    <dbReference type="NCBI Taxonomy" id="6850"/>
    <lineage>
        <taxon>Eukaryota</taxon>
        <taxon>Metazoa</taxon>
        <taxon>Ecdysozoa</taxon>
        <taxon>Arthropoda</taxon>
        <taxon>Chelicerata</taxon>
        <taxon>Merostomata</taxon>
        <taxon>Xiphosura</taxon>
        <taxon>Limulidae</taxon>
        <taxon>Limulus</taxon>
    </lineage>
</organism>
<reference evidence="3" key="1">
    <citation type="submission" date="2025-08" db="UniProtKB">
        <authorList>
            <consortium name="RefSeq"/>
        </authorList>
    </citation>
    <scope>IDENTIFICATION</scope>
    <source>
        <tissue evidence="3">Muscle</tissue>
    </source>
</reference>
<dbReference type="PANTHER" id="PTHR16022:SF0">
    <property type="entry name" value="CYTOPLASMIC DYNEIN 2 INTERMEDIATE CHAIN 1"/>
    <property type="match status" value="1"/>
</dbReference>
<feature type="compositionally biased region" description="Polar residues" evidence="1">
    <location>
        <begin position="419"/>
        <end position="428"/>
    </location>
</feature>
<evidence type="ECO:0000256" key="1">
    <source>
        <dbReference type="SAM" id="MobiDB-lite"/>
    </source>
</evidence>
<feature type="region of interest" description="Disordered" evidence="1">
    <location>
        <begin position="1"/>
        <end position="474"/>
    </location>
</feature>
<feature type="compositionally biased region" description="Basic residues" evidence="1">
    <location>
        <begin position="269"/>
        <end position="282"/>
    </location>
</feature>
<feature type="compositionally biased region" description="Basic and acidic residues" evidence="1">
    <location>
        <begin position="56"/>
        <end position="96"/>
    </location>
</feature>
<feature type="compositionally biased region" description="Acidic residues" evidence="1">
    <location>
        <begin position="305"/>
        <end position="317"/>
    </location>
</feature>
<feature type="compositionally biased region" description="Basic and acidic residues" evidence="1">
    <location>
        <begin position="118"/>
        <end position="145"/>
    </location>
</feature>
<feature type="compositionally biased region" description="Basic and acidic residues" evidence="1">
    <location>
        <begin position="334"/>
        <end position="354"/>
    </location>
</feature>
<dbReference type="Proteomes" id="UP000694941">
    <property type="component" value="Unplaced"/>
</dbReference>
<feature type="compositionally biased region" description="Acidic residues" evidence="1">
    <location>
        <begin position="355"/>
        <end position="396"/>
    </location>
</feature>
<dbReference type="GeneID" id="106460935"/>
<feature type="compositionally biased region" description="Basic and acidic residues" evidence="1">
    <location>
        <begin position="156"/>
        <end position="243"/>
    </location>
</feature>